<dbReference type="InterPro" id="IPR015919">
    <property type="entry name" value="Cadherin-like_sf"/>
</dbReference>
<keyword evidence="3" id="KW-1185">Reference proteome</keyword>
<evidence type="ECO:0000313" key="2">
    <source>
        <dbReference type="EMBL" id="TGL00034.1"/>
    </source>
</evidence>
<dbReference type="Pfam" id="PF05345">
    <property type="entry name" value="He_PIG"/>
    <property type="match status" value="1"/>
</dbReference>
<dbReference type="SUPFAM" id="SSF56436">
    <property type="entry name" value="C-type lectin-like"/>
    <property type="match status" value="1"/>
</dbReference>
<dbReference type="Gene3D" id="2.60.40.10">
    <property type="entry name" value="Immunoglobulins"/>
    <property type="match status" value="1"/>
</dbReference>
<name>A0ABY2LMY9_9LEPT</name>
<dbReference type="InterPro" id="IPR016187">
    <property type="entry name" value="CTDL_fold"/>
</dbReference>
<dbReference type="SUPFAM" id="SSF49313">
    <property type="entry name" value="Cadherin-like"/>
    <property type="match status" value="1"/>
</dbReference>
<protein>
    <submittedName>
        <fullName evidence="2">DUF1554 domain-containing protein</fullName>
    </submittedName>
</protein>
<proteinExistence type="predicted"/>
<comment type="caution">
    <text evidence="2">The sequence shown here is derived from an EMBL/GenBank/DDBJ whole genome shotgun (WGS) entry which is preliminary data.</text>
</comment>
<dbReference type="InterPro" id="IPR011448">
    <property type="entry name" value="DUF1554"/>
</dbReference>
<feature type="domain" description="DUF1554" evidence="1">
    <location>
        <begin position="263"/>
        <end position="411"/>
    </location>
</feature>
<gene>
    <name evidence="2" type="ORF">EHQ31_14495</name>
</gene>
<sequence>MRWNLLVTFLSLGCFFSCNQVNPRDELLFTLISGLNPIVSSSTSVSVSSSAKINVSSTSVLLKYGTPQNFGISLVRQPTANVNISLSFTSSKLQVNSSNSPLTNVLTFTSGDYNVTKTVSLSSATQILDSSSLTITATSADPFYNTSGAVSISHQNIYMAYTGNSFIFQNAVAVPTLTPSITFVITNCTVTPALPTGLNLNASNCVISGTPTSGTLPATSYAVTATNGSDSDTHNISIQIEPTVYKVFITAATFNGDLKGAAADGPAGADLKCNADTNKPSTGTYKAMLTTDGGDRVACTSDNCSGGIGENTFWVYQSGRIYVRASDSANLFSPNSAGILPADGSGNFTTNPYYLNHSFDSGTTNKEFWTGFALTNYWQTATQEPENTCNNWTINVGPSPTSDGGRVGASNSTNYSAFRNGSGRSCASSYYLLCVEQ</sequence>
<dbReference type="Gene3D" id="3.10.100.10">
    <property type="entry name" value="Mannose-Binding Protein A, subunit A"/>
    <property type="match status" value="1"/>
</dbReference>
<dbReference type="EMBL" id="RQFO01000017">
    <property type="protein sequence ID" value="TGL00034.1"/>
    <property type="molecule type" value="Genomic_DNA"/>
</dbReference>
<dbReference type="InterPro" id="IPR016186">
    <property type="entry name" value="C-type_lectin-like/link_sf"/>
</dbReference>
<dbReference type="InterPro" id="IPR013783">
    <property type="entry name" value="Ig-like_fold"/>
</dbReference>
<dbReference type="Proteomes" id="UP000297465">
    <property type="component" value="Unassembled WGS sequence"/>
</dbReference>
<reference evidence="3" key="1">
    <citation type="journal article" date="2019" name="PLoS Negl. Trop. Dis.">
        <title>Revisiting the worldwide diversity of Leptospira species in the environment.</title>
        <authorList>
            <person name="Vincent A.T."/>
            <person name="Schiettekatte O."/>
            <person name="Bourhy P."/>
            <person name="Veyrier F.J."/>
            <person name="Picardeau M."/>
        </authorList>
    </citation>
    <scope>NUCLEOTIDE SEQUENCE [LARGE SCALE GENOMIC DNA]</scope>
    <source>
        <strain evidence="3">201800278</strain>
    </source>
</reference>
<accession>A0ABY2LMY9</accession>
<dbReference type="Pfam" id="PF07588">
    <property type="entry name" value="DUF1554"/>
    <property type="match status" value="1"/>
</dbReference>
<evidence type="ECO:0000313" key="3">
    <source>
        <dbReference type="Proteomes" id="UP000297465"/>
    </source>
</evidence>
<organism evidence="2 3">
    <name type="scientific">Leptospira montravelensis</name>
    <dbReference type="NCBI Taxonomy" id="2484961"/>
    <lineage>
        <taxon>Bacteria</taxon>
        <taxon>Pseudomonadati</taxon>
        <taxon>Spirochaetota</taxon>
        <taxon>Spirochaetia</taxon>
        <taxon>Leptospirales</taxon>
        <taxon>Leptospiraceae</taxon>
        <taxon>Leptospira</taxon>
    </lineage>
</organism>
<dbReference type="RefSeq" id="WP_135571364.1">
    <property type="nucleotide sequence ID" value="NZ_RQFN01000024.1"/>
</dbReference>
<evidence type="ECO:0000259" key="1">
    <source>
        <dbReference type="Pfam" id="PF07588"/>
    </source>
</evidence>